<keyword evidence="5 10" id="KW-0132">Cell division</keyword>
<dbReference type="InterPro" id="IPR003838">
    <property type="entry name" value="ABC3_permease_C"/>
</dbReference>
<dbReference type="InterPro" id="IPR004513">
    <property type="entry name" value="FtsX"/>
</dbReference>
<evidence type="ECO:0000259" key="13">
    <source>
        <dbReference type="Pfam" id="PF02687"/>
    </source>
</evidence>
<dbReference type="Pfam" id="PF18075">
    <property type="entry name" value="FtsX_ECD"/>
    <property type="match status" value="1"/>
</dbReference>
<keyword evidence="6 12" id="KW-0812">Transmembrane</keyword>
<dbReference type="GO" id="GO:0051301">
    <property type="term" value="P:cell division"/>
    <property type="evidence" value="ECO:0007669"/>
    <property type="project" value="UniProtKB-KW"/>
</dbReference>
<evidence type="ECO:0000256" key="4">
    <source>
        <dbReference type="ARBA" id="ARBA00022475"/>
    </source>
</evidence>
<name>A0A356LD30_9BURK</name>
<keyword evidence="7 12" id="KW-1133">Transmembrane helix</keyword>
<feature type="transmembrane region" description="Helical" evidence="12">
    <location>
        <begin position="276"/>
        <end position="296"/>
    </location>
</feature>
<keyword evidence="9 10" id="KW-0131">Cell cycle</keyword>
<dbReference type="Pfam" id="PF02687">
    <property type="entry name" value="FtsX"/>
    <property type="match status" value="1"/>
</dbReference>
<dbReference type="PANTHER" id="PTHR47755:SF1">
    <property type="entry name" value="CELL DIVISION PROTEIN FTSX"/>
    <property type="match status" value="1"/>
</dbReference>
<keyword evidence="11" id="KW-0175">Coiled coil</keyword>
<feature type="domain" description="ABC3 transporter permease C-terminal" evidence="13">
    <location>
        <begin position="181"/>
        <end position="298"/>
    </location>
</feature>
<dbReference type="Proteomes" id="UP000264036">
    <property type="component" value="Unassembled WGS sequence"/>
</dbReference>
<comment type="similarity">
    <text evidence="2 10">Belongs to the ABC-4 integral membrane protein family. FtsX subfamily.</text>
</comment>
<evidence type="ECO:0000256" key="12">
    <source>
        <dbReference type="SAM" id="Phobius"/>
    </source>
</evidence>
<dbReference type="PANTHER" id="PTHR47755">
    <property type="entry name" value="CELL DIVISION PROTEIN FTSX"/>
    <property type="match status" value="1"/>
</dbReference>
<keyword evidence="10" id="KW-0997">Cell inner membrane</keyword>
<dbReference type="Gene3D" id="3.30.70.3040">
    <property type="match status" value="1"/>
</dbReference>
<sequence>MKTWIRHHFYAMRIAIRRLLATPFSSLTNIAVIALVLALPLLASSILVSMEPVARNVSVNPAITLFMKAQVPLAETRELGEQLQQENQAYIEKLEVIDKNDALAGLRASESWSNALKVLPRNPLPNSIVVTIKATGDQASKAQELAQTWSSLDNVDTVQFDSAWVQKLDAILSFTRGVLLLLAIGVAVVVVGTVFNTVRMQALVQREEIAVARLVGATESFVRRPFLYLGALTGMIAGVLSLLLTTFGLASLNGAIARLSQSYGTDFVIRLPDVTWLGTAIVLVMIVAALAAQWSMTRHSRF</sequence>
<feature type="domain" description="FtsX extracellular" evidence="14">
    <location>
        <begin position="63"/>
        <end position="158"/>
    </location>
</feature>
<protein>
    <recommendedName>
        <fullName evidence="3 10">Cell division protein FtsX</fullName>
    </recommendedName>
</protein>
<evidence type="ECO:0000256" key="7">
    <source>
        <dbReference type="ARBA" id="ARBA00022989"/>
    </source>
</evidence>
<evidence type="ECO:0000313" key="15">
    <source>
        <dbReference type="EMBL" id="HBP28852.1"/>
    </source>
</evidence>
<evidence type="ECO:0000256" key="11">
    <source>
        <dbReference type="SAM" id="Coils"/>
    </source>
</evidence>
<evidence type="ECO:0000256" key="5">
    <source>
        <dbReference type="ARBA" id="ARBA00022618"/>
    </source>
</evidence>
<dbReference type="EMBL" id="DOEK01000008">
    <property type="protein sequence ID" value="HBP28852.1"/>
    <property type="molecule type" value="Genomic_DNA"/>
</dbReference>
<dbReference type="InterPro" id="IPR040690">
    <property type="entry name" value="FtsX_ECD"/>
</dbReference>
<evidence type="ECO:0000313" key="16">
    <source>
        <dbReference type="Proteomes" id="UP000264036"/>
    </source>
</evidence>
<evidence type="ECO:0000256" key="2">
    <source>
        <dbReference type="ARBA" id="ARBA00007379"/>
    </source>
</evidence>
<dbReference type="PIRSF" id="PIRSF003097">
    <property type="entry name" value="FtsX"/>
    <property type="match status" value="1"/>
</dbReference>
<feature type="coiled-coil region" evidence="11">
    <location>
        <begin position="73"/>
        <end position="100"/>
    </location>
</feature>
<evidence type="ECO:0000256" key="10">
    <source>
        <dbReference type="PIRNR" id="PIRNR003097"/>
    </source>
</evidence>
<feature type="transmembrane region" description="Helical" evidence="12">
    <location>
        <begin position="20"/>
        <end position="43"/>
    </location>
</feature>
<comment type="function">
    <text evidence="10">Part of the ABC transporter FtsEX involved in cellular division.</text>
</comment>
<reference evidence="15 16" key="1">
    <citation type="journal article" date="2018" name="Nat. Biotechnol.">
        <title>A standardized bacterial taxonomy based on genome phylogeny substantially revises the tree of life.</title>
        <authorList>
            <person name="Parks D.H."/>
            <person name="Chuvochina M."/>
            <person name="Waite D.W."/>
            <person name="Rinke C."/>
            <person name="Skarshewski A."/>
            <person name="Chaumeil P.A."/>
            <person name="Hugenholtz P."/>
        </authorList>
    </citation>
    <scope>NUCLEOTIDE SEQUENCE [LARGE SCALE GENOMIC DNA]</scope>
    <source>
        <strain evidence="15">UBA10707</strain>
    </source>
</reference>
<organism evidence="15 16">
    <name type="scientific">Advenella kashmirensis</name>
    <dbReference type="NCBI Taxonomy" id="310575"/>
    <lineage>
        <taxon>Bacteria</taxon>
        <taxon>Pseudomonadati</taxon>
        <taxon>Pseudomonadota</taxon>
        <taxon>Betaproteobacteria</taxon>
        <taxon>Burkholderiales</taxon>
        <taxon>Alcaligenaceae</taxon>
    </lineage>
</organism>
<evidence type="ECO:0000256" key="6">
    <source>
        <dbReference type="ARBA" id="ARBA00022692"/>
    </source>
</evidence>
<keyword evidence="4 10" id="KW-1003">Cell membrane</keyword>
<accession>A0A356LD30</accession>
<dbReference type="GO" id="GO:0032153">
    <property type="term" value="C:cell division site"/>
    <property type="evidence" value="ECO:0007669"/>
    <property type="project" value="TreeGrafter"/>
</dbReference>
<keyword evidence="8 10" id="KW-0472">Membrane</keyword>
<feature type="transmembrane region" description="Helical" evidence="12">
    <location>
        <begin position="178"/>
        <end position="198"/>
    </location>
</feature>
<evidence type="ECO:0000256" key="3">
    <source>
        <dbReference type="ARBA" id="ARBA00021907"/>
    </source>
</evidence>
<dbReference type="AlphaFoldDB" id="A0A356LD30"/>
<gene>
    <name evidence="15" type="ORF">DD666_05485</name>
</gene>
<evidence type="ECO:0000259" key="14">
    <source>
        <dbReference type="Pfam" id="PF18075"/>
    </source>
</evidence>
<evidence type="ECO:0000256" key="9">
    <source>
        <dbReference type="ARBA" id="ARBA00023306"/>
    </source>
</evidence>
<dbReference type="GO" id="GO:0005886">
    <property type="term" value="C:plasma membrane"/>
    <property type="evidence" value="ECO:0007669"/>
    <property type="project" value="UniProtKB-SubCell"/>
</dbReference>
<comment type="caution">
    <text evidence="15">The sequence shown here is derived from an EMBL/GenBank/DDBJ whole genome shotgun (WGS) entry which is preliminary data.</text>
</comment>
<comment type="subcellular location">
    <subcellularLocation>
        <location evidence="10">Cell inner membrane</location>
    </subcellularLocation>
    <subcellularLocation>
        <location evidence="1">Cell membrane</location>
        <topology evidence="1">Multi-pass membrane protein</topology>
    </subcellularLocation>
</comment>
<proteinExistence type="inferred from homology"/>
<evidence type="ECO:0000256" key="1">
    <source>
        <dbReference type="ARBA" id="ARBA00004651"/>
    </source>
</evidence>
<evidence type="ECO:0000256" key="8">
    <source>
        <dbReference type="ARBA" id="ARBA00023136"/>
    </source>
</evidence>
<feature type="transmembrane region" description="Helical" evidence="12">
    <location>
        <begin position="226"/>
        <end position="256"/>
    </location>
</feature>